<dbReference type="EMBL" id="JAHMHR010000030">
    <property type="protein sequence ID" value="KAK1673578.1"/>
    <property type="molecule type" value="Genomic_DNA"/>
</dbReference>
<dbReference type="AlphaFoldDB" id="A0AAJ0AGP8"/>
<keyword evidence="3" id="KW-1185">Reference proteome</keyword>
<organism evidence="2 3">
    <name type="scientific">Colletotrichum godetiae</name>
    <dbReference type="NCBI Taxonomy" id="1209918"/>
    <lineage>
        <taxon>Eukaryota</taxon>
        <taxon>Fungi</taxon>
        <taxon>Dikarya</taxon>
        <taxon>Ascomycota</taxon>
        <taxon>Pezizomycotina</taxon>
        <taxon>Sordariomycetes</taxon>
        <taxon>Hypocreomycetidae</taxon>
        <taxon>Glomerellales</taxon>
        <taxon>Glomerellaceae</taxon>
        <taxon>Colletotrichum</taxon>
        <taxon>Colletotrichum acutatum species complex</taxon>
    </lineage>
</organism>
<sequence length="171" mass="18757">MSPGVGQEAEADFGVRLNSYPCPRLRATRKPHASLRITSSRHDNIGGCRQQKRPDFNVFALNSVRPPAMPQGPRTSPTPSKAQTRRVSKSNPLLFTHRSLFPLPTSLLVGLTLSALHPNANGICDTKRTSEARPTLGVCVCVVSLAANIVRQQIQRERHTSERLIACSRKA</sequence>
<dbReference type="GeneID" id="85450592"/>
<gene>
    <name evidence="2" type="ORF">BDP55DRAFT_219578</name>
</gene>
<proteinExistence type="predicted"/>
<accession>A0AAJ0AGP8</accession>
<dbReference type="RefSeq" id="XP_060427581.1">
    <property type="nucleotide sequence ID" value="XM_060566066.1"/>
</dbReference>
<evidence type="ECO:0000256" key="1">
    <source>
        <dbReference type="SAM" id="MobiDB-lite"/>
    </source>
</evidence>
<comment type="caution">
    <text evidence="2">The sequence shown here is derived from an EMBL/GenBank/DDBJ whole genome shotgun (WGS) entry which is preliminary data.</text>
</comment>
<name>A0AAJ0AGP8_9PEZI</name>
<feature type="region of interest" description="Disordered" evidence="1">
    <location>
        <begin position="63"/>
        <end position="86"/>
    </location>
</feature>
<reference evidence="2" key="1">
    <citation type="submission" date="2021-06" db="EMBL/GenBank/DDBJ databases">
        <title>Comparative genomics, transcriptomics and evolutionary studies reveal genomic signatures of adaptation to plant cell wall in hemibiotrophic fungi.</title>
        <authorList>
            <consortium name="DOE Joint Genome Institute"/>
            <person name="Baroncelli R."/>
            <person name="Diaz J.F."/>
            <person name="Benocci T."/>
            <person name="Peng M."/>
            <person name="Battaglia E."/>
            <person name="Haridas S."/>
            <person name="Andreopoulos W."/>
            <person name="Labutti K."/>
            <person name="Pangilinan J."/>
            <person name="Floch G.L."/>
            <person name="Makela M.R."/>
            <person name="Henrissat B."/>
            <person name="Grigoriev I.V."/>
            <person name="Crouch J.A."/>
            <person name="De Vries R.P."/>
            <person name="Sukno S.A."/>
            <person name="Thon M.R."/>
        </authorList>
    </citation>
    <scope>NUCLEOTIDE SEQUENCE</scope>
    <source>
        <strain evidence="2">CBS 193.32</strain>
    </source>
</reference>
<feature type="compositionally biased region" description="Polar residues" evidence="1">
    <location>
        <begin position="73"/>
        <end position="82"/>
    </location>
</feature>
<evidence type="ECO:0000313" key="3">
    <source>
        <dbReference type="Proteomes" id="UP001224890"/>
    </source>
</evidence>
<protein>
    <submittedName>
        <fullName evidence="2">Uncharacterized protein</fullName>
    </submittedName>
</protein>
<dbReference type="Proteomes" id="UP001224890">
    <property type="component" value="Unassembled WGS sequence"/>
</dbReference>
<evidence type="ECO:0000313" key="2">
    <source>
        <dbReference type="EMBL" id="KAK1673578.1"/>
    </source>
</evidence>